<dbReference type="RefSeq" id="WP_201677234.1">
    <property type="nucleotide sequence ID" value="NZ_JAEQNE010000008.1"/>
</dbReference>
<dbReference type="EMBL" id="JAEQNE010000008">
    <property type="protein sequence ID" value="MBL0394573.1"/>
    <property type="molecule type" value="Genomic_DNA"/>
</dbReference>
<feature type="compositionally biased region" description="Basic and acidic residues" evidence="1">
    <location>
        <begin position="54"/>
        <end position="71"/>
    </location>
</feature>
<organism evidence="3 4">
    <name type="scientific">Ramlibacter monticola</name>
    <dbReference type="NCBI Taxonomy" id="1926872"/>
    <lineage>
        <taxon>Bacteria</taxon>
        <taxon>Pseudomonadati</taxon>
        <taxon>Pseudomonadota</taxon>
        <taxon>Betaproteobacteria</taxon>
        <taxon>Burkholderiales</taxon>
        <taxon>Comamonadaceae</taxon>
        <taxon>Ramlibacter</taxon>
    </lineage>
</organism>
<name>A0A936Z471_9BURK</name>
<reference evidence="3 4" key="1">
    <citation type="journal article" date="2017" name="Int. J. Syst. Evol. Microbiol.">
        <title>Ramlibacter monticola sp. nov., isolated from forest soil.</title>
        <authorList>
            <person name="Chaudhary D.K."/>
            <person name="Kim J."/>
        </authorList>
    </citation>
    <scope>NUCLEOTIDE SEQUENCE [LARGE SCALE GENOMIC DNA]</scope>
    <source>
        <strain evidence="3 4">KACC 19175</strain>
    </source>
</reference>
<feature type="region of interest" description="Disordered" evidence="1">
    <location>
        <begin position="21"/>
        <end position="114"/>
    </location>
</feature>
<evidence type="ECO:0000256" key="1">
    <source>
        <dbReference type="SAM" id="MobiDB-lite"/>
    </source>
</evidence>
<feature type="compositionally biased region" description="Basic and acidic residues" evidence="1">
    <location>
        <begin position="80"/>
        <end position="114"/>
    </location>
</feature>
<feature type="chain" id="PRO_5038003926" description="Cell envelope biogenesis protein TolA" evidence="2">
    <location>
        <begin position="24"/>
        <end position="114"/>
    </location>
</feature>
<evidence type="ECO:0008006" key="5">
    <source>
        <dbReference type="Google" id="ProtNLM"/>
    </source>
</evidence>
<evidence type="ECO:0000256" key="2">
    <source>
        <dbReference type="SAM" id="SignalP"/>
    </source>
</evidence>
<feature type="signal peptide" evidence="2">
    <location>
        <begin position="1"/>
        <end position="23"/>
    </location>
</feature>
<protein>
    <recommendedName>
        <fullName evidence="5">Cell envelope biogenesis protein TolA</fullName>
    </recommendedName>
</protein>
<dbReference type="Proteomes" id="UP000599109">
    <property type="component" value="Unassembled WGS sequence"/>
</dbReference>
<keyword evidence="2" id="KW-0732">Signal</keyword>
<accession>A0A936Z471</accession>
<evidence type="ECO:0000313" key="3">
    <source>
        <dbReference type="EMBL" id="MBL0394573.1"/>
    </source>
</evidence>
<comment type="caution">
    <text evidence="3">The sequence shown here is derived from an EMBL/GenBank/DDBJ whole genome shotgun (WGS) entry which is preliminary data.</text>
</comment>
<sequence>MFKSSLCIAAFIAALVAPPAVFAQSDTPGEGRAAPSKPATKEEKKAARAKRQAHGKEIAKKDEGRLEDPVHKGHSSKKPATAEEKAAAKAARQAEGKEVSKQGSGRLEDKPTSR</sequence>
<proteinExistence type="predicted"/>
<dbReference type="AlphaFoldDB" id="A0A936Z471"/>
<keyword evidence="4" id="KW-1185">Reference proteome</keyword>
<gene>
    <name evidence="3" type="ORF">JJ685_25765</name>
</gene>
<evidence type="ECO:0000313" key="4">
    <source>
        <dbReference type="Proteomes" id="UP000599109"/>
    </source>
</evidence>